<dbReference type="GO" id="GO:0008081">
    <property type="term" value="F:phosphoric diester hydrolase activity"/>
    <property type="evidence" value="ECO:0007669"/>
    <property type="project" value="TreeGrafter"/>
</dbReference>
<dbReference type="AlphaFoldDB" id="A0AAN8FFB3"/>
<dbReference type="Gene3D" id="3.20.20.150">
    <property type="entry name" value="Divalent-metal-dependent TIM barrel enzymes"/>
    <property type="match status" value="1"/>
</dbReference>
<evidence type="ECO:0000256" key="1">
    <source>
        <dbReference type="SAM" id="MobiDB-lite"/>
    </source>
</evidence>
<feature type="non-terminal residue" evidence="2">
    <location>
        <position position="202"/>
    </location>
</feature>
<feature type="region of interest" description="Disordered" evidence="1">
    <location>
        <begin position="104"/>
        <end position="127"/>
    </location>
</feature>
<evidence type="ECO:0000313" key="2">
    <source>
        <dbReference type="EMBL" id="KAK5968215.1"/>
    </source>
</evidence>
<keyword evidence="3" id="KW-1185">Reference proteome</keyword>
<comment type="caution">
    <text evidence="2">The sequence shown here is derived from an EMBL/GenBank/DDBJ whole genome shotgun (WGS) entry which is preliminary data.</text>
</comment>
<organism evidence="2 3">
    <name type="scientific">Trichostrongylus colubriformis</name>
    <name type="common">Black scour worm</name>
    <dbReference type="NCBI Taxonomy" id="6319"/>
    <lineage>
        <taxon>Eukaryota</taxon>
        <taxon>Metazoa</taxon>
        <taxon>Ecdysozoa</taxon>
        <taxon>Nematoda</taxon>
        <taxon>Chromadorea</taxon>
        <taxon>Rhabditida</taxon>
        <taxon>Rhabditina</taxon>
        <taxon>Rhabditomorpha</taxon>
        <taxon>Strongyloidea</taxon>
        <taxon>Trichostrongylidae</taxon>
        <taxon>Trichostrongylus</taxon>
    </lineage>
</organism>
<dbReference type="SUPFAM" id="SSF51658">
    <property type="entry name" value="Xylose isomerase-like"/>
    <property type="match status" value="1"/>
</dbReference>
<gene>
    <name evidence="2" type="ORF">GCK32_004783</name>
</gene>
<dbReference type="GO" id="GO:0005634">
    <property type="term" value="C:nucleus"/>
    <property type="evidence" value="ECO:0007669"/>
    <property type="project" value="TreeGrafter"/>
</dbReference>
<feature type="region of interest" description="Disordered" evidence="1">
    <location>
        <begin position="23"/>
        <end position="51"/>
    </location>
</feature>
<sequence length="202" mass="22254">MKRTVRASAKAFSVQIKQEVKVTGQDEKGNIGKKSNTKEAVPKKRGRKCDSLSVKAVKSEKENVLPQQVKDGFDHGDASTTLTAKAVKVEVEVKCEEVKMECGLEEEKKPERKTRTKPPAAGESDIQRQSRLTIGAKVLEAGSKSKKCLGSHVSAAGGLEQALYNACAEGNRSLAMFVRNQRQWNAKPMDEATVERWNRVLK</sequence>
<protein>
    <submittedName>
        <fullName evidence="2">Uncharacterized protein</fullName>
    </submittedName>
</protein>
<dbReference type="EMBL" id="WIXE01021628">
    <property type="protein sequence ID" value="KAK5968215.1"/>
    <property type="molecule type" value="Genomic_DNA"/>
</dbReference>
<evidence type="ECO:0000313" key="3">
    <source>
        <dbReference type="Proteomes" id="UP001331761"/>
    </source>
</evidence>
<dbReference type="Proteomes" id="UP001331761">
    <property type="component" value="Unassembled WGS sequence"/>
</dbReference>
<dbReference type="GO" id="GO:0005739">
    <property type="term" value="C:mitochondrion"/>
    <property type="evidence" value="ECO:0007669"/>
    <property type="project" value="TreeGrafter"/>
</dbReference>
<dbReference type="PANTHER" id="PTHR21445">
    <property type="entry name" value="ENDONUCLEASE IV ENDODEOXYRIBONUCLEASE IV"/>
    <property type="match status" value="1"/>
</dbReference>
<name>A0AAN8FFB3_TRICO</name>
<dbReference type="InterPro" id="IPR036237">
    <property type="entry name" value="Xyl_isomerase-like_sf"/>
</dbReference>
<dbReference type="GO" id="GO:0008270">
    <property type="term" value="F:zinc ion binding"/>
    <property type="evidence" value="ECO:0007669"/>
    <property type="project" value="InterPro"/>
</dbReference>
<dbReference type="GO" id="GO:0006284">
    <property type="term" value="P:base-excision repair"/>
    <property type="evidence" value="ECO:0007669"/>
    <property type="project" value="TreeGrafter"/>
</dbReference>
<dbReference type="InterPro" id="IPR001719">
    <property type="entry name" value="AP_endonuc_2"/>
</dbReference>
<feature type="compositionally biased region" description="Basic and acidic residues" evidence="1">
    <location>
        <begin position="23"/>
        <end position="42"/>
    </location>
</feature>
<proteinExistence type="predicted"/>
<reference evidence="2 3" key="1">
    <citation type="submission" date="2019-10" db="EMBL/GenBank/DDBJ databases">
        <title>Assembly and Annotation for the nematode Trichostrongylus colubriformis.</title>
        <authorList>
            <person name="Martin J."/>
        </authorList>
    </citation>
    <scope>NUCLEOTIDE SEQUENCE [LARGE SCALE GENOMIC DNA]</scope>
    <source>
        <strain evidence="2">G859</strain>
        <tissue evidence="2">Whole worm</tissue>
    </source>
</reference>
<accession>A0AAN8FFB3</accession>
<dbReference type="GO" id="GO:0003677">
    <property type="term" value="F:DNA binding"/>
    <property type="evidence" value="ECO:0007669"/>
    <property type="project" value="InterPro"/>
</dbReference>
<dbReference type="PANTHER" id="PTHR21445:SF0">
    <property type="entry name" value="APURINIC-APYRIMIDINIC ENDONUCLEASE"/>
    <property type="match status" value="1"/>
</dbReference>
<dbReference type="GO" id="GO:0003906">
    <property type="term" value="F:DNA-(apurinic or apyrimidinic site) endonuclease activity"/>
    <property type="evidence" value="ECO:0007669"/>
    <property type="project" value="TreeGrafter"/>
</dbReference>